<comment type="caution">
    <text evidence="2">The sequence shown here is derived from an EMBL/GenBank/DDBJ whole genome shotgun (WGS) entry which is preliminary data.</text>
</comment>
<dbReference type="Pfam" id="PF13563">
    <property type="entry name" value="2_5_RNA_ligase2"/>
    <property type="match status" value="1"/>
</dbReference>
<name>A0ABN3DPH3_9ACTN</name>
<dbReference type="Proteomes" id="UP001500305">
    <property type="component" value="Unassembled WGS sequence"/>
</dbReference>
<dbReference type="SUPFAM" id="SSF81631">
    <property type="entry name" value="PAP/OAS1 substrate-binding domain"/>
    <property type="match status" value="1"/>
</dbReference>
<dbReference type="EMBL" id="BAAATR010000006">
    <property type="protein sequence ID" value="GAA2238495.1"/>
    <property type="molecule type" value="Genomic_DNA"/>
</dbReference>
<protein>
    <recommendedName>
        <fullName evidence="4">Polynucleotide adenyltransferase</fullName>
    </recommendedName>
</protein>
<sequence>MPAAGPPRPPGGSRGADGPVVSDDDRVEPDQGFGGAEPADVLDAAPTPRTAVAWLPPEVLWPVIQDIRLEHDPQIRRWPPHVNVLFGFVPECDFERAAPLLTAAAERTPPFTARLHGVRSFRHRDYSTVWLDPAAAGGAPWAALHRALVERFPRCHGRAHGFTPHLSLGRSRHPRELAAECAVRLGSRSVRVGELVLLSRRGDEPMRPRATIALGTGELLWLADPGLGDPVPEGSGPGGPAWEDDAAEADRVVRRIRAALGEEVVHLAGPRRMGCAPAGAPLDLVAALPGTVEAAGVRARIAAALPDASRARRVTGAGVPGLRLRVAGLDVDLAVVPTGGLAPAEAVARRAELGEAATVALSAVSDADAVRAAVGGSQAAFARLAQRVKAWANARGLDAAPFGGLPDLAWSVLASRTVREAVDLTAGALATGDLTAGDPTDYDLLRRFFTTWAAWDWREPVGLTATAVPLPGAGAVAVMTPSDPVRSCTGQVGDGGAKLLARELYRAREILEVAAATGADPWPELLAPPPLHRRHAAWAVVTVRPPRAGDPEEALGPVRDRMPALLGALAHAGTPDAHAWPRPFEAGPAVYRFAIGLGRTPPAPARLAEIAERWLRDLPGVAVDLAECGAVPTLR</sequence>
<dbReference type="Gene3D" id="3.90.1140.10">
    <property type="entry name" value="Cyclic phosphodiesterase"/>
    <property type="match status" value="1"/>
</dbReference>
<reference evidence="2 3" key="1">
    <citation type="journal article" date="2019" name="Int. J. Syst. Evol. Microbiol.">
        <title>The Global Catalogue of Microorganisms (GCM) 10K type strain sequencing project: providing services to taxonomists for standard genome sequencing and annotation.</title>
        <authorList>
            <consortium name="The Broad Institute Genomics Platform"/>
            <consortium name="The Broad Institute Genome Sequencing Center for Infectious Disease"/>
            <person name="Wu L."/>
            <person name="Ma J."/>
        </authorList>
    </citation>
    <scope>NUCLEOTIDE SEQUENCE [LARGE SCALE GENOMIC DNA]</scope>
    <source>
        <strain evidence="2 3">JCM 7356</strain>
    </source>
</reference>
<dbReference type="SUPFAM" id="SSF55144">
    <property type="entry name" value="LigT-like"/>
    <property type="match status" value="1"/>
</dbReference>
<feature type="compositionally biased region" description="Pro residues" evidence="1">
    <location>
        <begin position="1"/>
        <end position="10"/>
    </location>
</feature>
<gene>
    <name evidence="2" type="ORF">GCM10010430_19430</name>
</gene>
<evidence type="ECO:0000313" key="2">
    <source>
        <dbReference type="EMBL" id="GAA2238495.1"/>
    </source>
</evidence>
<feature type="region of interest" description="Disordered" evidence="1">
    <location>
        <begin position="1"/>
        <end position="43"/>
    </location>
</feature>
<dbReference type="Gene3D" id="1.10.1410.10">
    <property type="match status" value="1"/>
</dbReference>
<evidence type="ECO:0008006" key="4">
    <source>
        <dbReference type="Google" id="ProtNLM"/>
    </source>
</evidence>
<evidence type="ECO:0000313" key="3">
    <source>
        <dbReference type="Proteomes" id="UP001500305"/>
    </source>
</evidence>
<organism evidence="2 3">
    <name type="scientific">Kitasatospora cystarginea</name>
    <dbReference type="NCBI Taxonomy" id="58350"/>
    <lineage>
        <taxon>Bacteria</taxon>
        <taxon>Bacillati</taxon>
        <taxon>Actinomycetota</taxon>
        <taxon>Actinomycetes</taxon>
        <taxon>Kitasatosporales</taxon>
        <taxon>Streptomycetaceae</taxon>
        <taxon>Kitasatospora</taxon>
    </lineage>
</organism>
<keyword evidence="3" id="KW-1185">Reference proteome</keyword>
<accession>A0ABN3DPH3</accession>
<evidence type="ECO:0000256" key="1">
    <source>
        <dbReference type="SAM" id="MobiDB-lite"/>
    </source>
</evidence>
<dbReference type="PANTHER" id="PTHR37474:SF1">
    <property type="entry name" value="2'-5' RNA LIGASE FAMILY PROTEIN"/>
    <property type="match status" value="1"/>
</dbReference>
<dbReference type="PANTHER" id="PTHR37474">
    <property type="entry name" value="RNA LIGASE/CYCLIC NUCLEOTIDE PHOSPHODIESTERASE"/>
    <property type="match status" value="1"/>
</dbReference>
<dbReference type="InterPro" id="IPR009097">
    <property type="entry name" value="Cyclic_Pdiesterase"/>
</dbReference>
<proteinExistence type="predicted"/>